<dbReference type="PANTHER" id="PTHR43547">
    <property type="entry name" value="TWO-COMPONENT HISTIDINE KINASE"/>
    <property type="match status" value="1"/>
</dbReference>
<dbReference type="InterPro" id="IPR018062">
    <property type="entry name" value="HTH_AraC-typ_CS"/>
</dbReference>
<dbReference type="InterPro" id="IPR018060">
    <property type="entry name" value="HTH_AraC"/>
</dbReference>
<feature type="domain" description="Response regulatory" evidence="7">
    <location>
        <begin position="10"/>
        <end position="125"/>
    </location>
</feature>
<evidence type="ECO:0000313" key="9">
    <source>
        <dbReference type="Proteomes" id="UP000366872"/>
    </source>
</evidence>
<dbReference type="GO" id="GO:0000155">
    <property type="term" value="F:phosphorelay sensor kinase activity"/>
    <property type="evidence" value="ECO:0007669"/>
    <property type="project" value="TreeGrafter"/>
</dbReference>
<keyword evidence="3" id="KW-0238">DNA-binding</keyword>
<evidence type="ECO:0000256" key="3">
    <source>
        <dbReference type="ARBA" id="ARBA00023125"/>
    </source>
</evidence>
<name>A0A6C2U8L1_PONDE</name>
<dbReference type="CDD" id="cd17574">
    <property type="entry name" value="REC_OmpR"/>
    <property type="match status" value="1"/>
</dbReference>
<evidence type="ECO:0000256" key="5">
    <source>
        <dbReference type="PROSITE-ProRule" id="PRU00169"/>
    </source>
</evidence>
<evidence type="ECO:0000256" key="2">
    <source>
        <dbReference type="ARBA" id="ARBA00023015"/>
    </source>
</evidence>
<evidence type="ECO:0000256" key="4">
    <source>
        <dbReference type="ARBA" id="ARBA00023163"/>
    </source>
</evidence>
<evidence type="ECO:0000256" key="1">
    <source>
        <dbReference type="ARBA" id="ARBA00022553"/>
    </source>
</evidence>
<reference evidence="8 9" key="1">
    <citation type="submission" date="2019-04" db="EMBL/GenBank/DDBJ databases">
        <authorList>
            <person name="Van Vliet M D."/>
        </authorList>
    </citation>
    <scope>NUCLEOTIDE SEQUENCE [LARGE SCALE GENOMIC DNA]</scope>
    <source>
        <strain evidence="8 9">F1</strain>
    </source>
</reference>
<dbReference type="GO" id="GO:0043565">
    <property type="term" value="F:sequence-specific DNA binding"/>
    <property type="evidence" value="ECO:0007669"/>
    <property type="project" value="InterPro"/>
</dbReference>
<dbReference type="Gene3D" id="3.40.50.2300">
    <property type="match status" value="1"/>
</dbReference>
<gene>
    <name evidence="8" type="primary">phoP_1</name>
    <name evidence="8" type="ORF">PDESU_05043</name>
</gene>
<dbReference type="PRINTS" id="PR00032">
    <property type="entry name" value="HTHARAC"/>
</dbReference>
<protein>
    <submittedName>
        <fullName evidence="8">Alkaline phosphatase synthesis transcriptional regulatory protein PhoP</fullName>
    </submittedName>
</protein>
<dbReference type="Proteomes" id="UP000366872">
    <property type="component" value="Unassembled WGS sequence"/>
</dbReference>
<dbReference type="EMBL" id="CAAHFG010000003">
    <property type="protein sequence ID" value="VGO16452.1"/>
    <property type="molecule type" value="Genomic_DNA"/>
</dbReference>
<dbReference type="SMART" id="SM00448">
    <property type="entry name" value="REC"/>
    <property type="match status" value="1"/>
</dbReference>
<proteinExistence type="predicted"/>
<dbReference type="PROSITE" id="PS01124">
    <property type="entry name" value="HTH_ARAC_FAMILY_2"/>
    <property type="match status" value="1"/>
</dbReference>
<dbReference type="SUPFAM" id="SSF52172">
    <property type="entry name" value="CheY-like"/>
    <property type="match status" value="1"/>
</dbReference>
<dbReference type="PROSITE" id="PS00041">
    <property type="entry name" value="HTH_ARAC_FAMILY_1"/>
    <property type="match status" value="1"/>
</dbReference>
<keyword evidence="2" id="KW-0805">Transcription regulation</keyword>
<dbReference type="Pfam" id="PF00072">
    <property type="entry name" value="Response_reg"/>
    <property type="match status" value="1"/>
</dbReference>
<dbReference type="InterPro" id="IPR020449">
    <property type="entry name" value="Tscrpt_reg_AraC-type_HTH"/>
</dbReference>
<organism evidence="8 9">
    <name type="scientific">Pontiella desulfatans</name>
    <dbReference type="NCBI Taxonomy" id="2750659"/>
    <lineage>
        <taxon>Bacteria</taxon>
        <taxon>Pseudomonadati</taxon>
        <taxon>Kiritimatiellota</taxon>
        <taxon>Kiritimatiellia</taxon>
        <taxon>Kiritimatiellales</taxon>
        <taxon>Pontiellaceae</taxon>
        <taxon>Pontiella</taxon>
    </lineage>
</organism>
<evidence type="ECO:0000259" key="7">
    <source>
        <dbReference type="PROSITE" id="PS50110"/>
    </source>
</evidence>
<dbReference type="InterPro" id="IPR011006">
    <property type="entry name" value="CheY-like_superfamily"/>
</dbReference>
<dbReference type="Gene3D" id="1.10.10.60">
    <property type="entry name" value="Homeodomain-like"/>
    <property type="match status" value="1"/>
</dbReference>
<dbReference type="Pfam" id="PF12833">
    <property type="entry name" value="HTH_18"/>
    <property type="match status" value="1"/>
</dbReference>
<dbReference type="PANTHER" id="PTHR43547:SF2">
    <property type="entry name" value="HYBRID SIGNAL TRANSDUCTION HISTIDINE KINASE C"/>
    <property type="match status" value="1"/>
</dbReference>
<dbReference type="SUPFAM" id="SSF46689">
    <property type="entry name" value="Homeodomain-like"/>
    <property type="match status" value="1"/>
</dbReference>
<accession>A0A6C2U8L1</accession>
<keyword evidence="1 5" id="KW-0597">Phosphoprotein</keyword>
<keyword evidence="4" id="KW-0804">Transcription</keyword>
<evidence type="ECO:0000259" key="6">
    <source>
        <dbReference type="PROSITE" id="PS01124"/>
    </source>
</evidence>
<feature type="modified residue" description="4-aspartylphosphate" evidence="5">
    <location>
        <position position="58"/>
    </location>
</feature>
<dbReference type="PROSITE" id="PS50110">
    <property type="entry name" value="RESPONSE_REGULATORY"/>
    <property type="match status" value="1"/>
</dbReference>
<sequence length="260" mass="29846">MKKHKEHSEQVLVVEDNPDLRMVLETELEDDYEILTASNGREGLELALLHLPDLVIADIMMPVMSGIELCSALKGNELTNHIPVVMLTARDKESEQVEGLEVGANDYITKPFSIPILKMRVNNLLESRRNFRERMMRQWRDGGLRETSPAPFEDPLVNRAVELILQHIDDSAFGVEELAQTMNLNSRTLQRKLKVLTDQTPREFIRSIRMREAHLLLRTGELSISEVAFQVGYREPTHFSRSFKQVFGISPSQLRDRGQE</sequence>
<dbReference type="InterPro" id="IPR009057">
    <property type="entry name" value="Homeodomain-like_sf"/>
</dbReference>
<dbReference type="GO" id="GO:0003700">
    <property type="term" value="F:DNA-binding transcription factor activity"/>
    <property type="evidence" value="ECO:0007669"/>
    <property type="project" value="InterPro"/>
</dbReference>
<dbReference type="AlphaFoldDB" id="A0A6C2U8L1"/>
<keyword evidence="9" id="KW-1185">Reference proteome</keyword>
<dbReference type="RefSeq" id="WP_136081955.1">
    <property type="nucleotide sequence ID" value="NZ_CAAHFG010000003.1"/>
</dbReference>
<feature type="domain" description="HTH araC/xylS-type" evidence="6">
    <location>
        <begin position="158"/>
        <end position="257"/>
    </location>
</feature>
<dbReference type="InterPro" id="IPR001789">
    <property type="entry name" value="Sig_transdc_resp-reg_receiver"/>
</dbReference>
<evidence type="ECO:0000313" key="8">
    <source>
        <dbReference type="EMBL" id="VGO16452.1"/>
    </source>
</evidence>
<dbReference type="SMART" id="SM00342">
    <property type="entry name" value="HTH_ARAC"/>
    <property type="match status" value="1"/>
</dbReference>